<sequence length="110" mass="13029">MNELEFRDRLHIEVTVLEFWIEQGWVIPAAEQGRRRFREIDLARGELIRDLTDRMGVNDDGIDIVMDLLDQIHGLRSTLNDVMAAISRQGEDVQYRILRDMDRPRPGRRR</sequence>
<evidence type="ECO:0000313" key="1">
    <source>
        <dbReference type="EMBL" id="PWE53973.1"/>
    </source>
</evidence>
<dbReference type="RefSeq" id="WP_109460770.1">
    <property type="nucleotide sequence ID" value="NZ_QFBC01000013.1"/>
</dbReference>
<accession>A0A2U2DL09</accession>
<proteinExistence type="predicted"/>
<gene>
    <name evidence="1" type="ORF">DEM27_23325</name>
</gene>
<name>A0A2U2DL09_9HYPH</name>
<dbReference type="Pfam" id="PF13591">
    <property type="entry name" value="MerR_2"/>
    <property type="match status" value="1"/>
</dbReference>
<evidence type="ECO:0000313" key="2">
    <source>
        <dbReference type="Proteomes" id="UP000245252"/>
    </source>
</evidence>
<dbReference type="Gene3D" id="1.10.1660.10">
    <property type="match status" value="1"/>
</dbReference>
<comment type="caution">
    <text evidence="1">The sequence shown here is derived from an EMBL/GenBank/DDBJ whole genome shotgun (WGS) entry which is preliminary data.</text>
</comment>
<organism evidence="1 2">
    <name type="scientific">Metarhizobium album</name>
    <dbReference type="NCBI Taxonomy" id="2182425"/>
    <lineage>
        <taxon>Bacteria</taxon>
        <taxon>Pseudomonadati</taxon>
        <taxon>Pseudomonadota</taxon>
        <taxon>Alphaproteobacteria</taxon>
        <taxon>Hyphomicrobiales</taxon>
        <taxon>Rhizobiaceae</taxon>
        <taxon>Metarhizobium</taxon>
    </lineage>
</organism>
<keyword evidence="2" id="KW-1185">Reference proteome</keyword>
<protein>
    <submittedName>
        <fullName evidence="1">Transcriptional regulator</fullName>
    </submittedName>
</protein>
<dbReference type="InterPro" id="IPR009061">
    <property type="entry name" value="DNA-bd_dom_put_sf"/>
</dbReference>
<dbReference type="EMBL" id="QFBC01000013">
    <property type="protein sequence ID" value="PWE53973.1"/>
    <property type="molecule type" value="Genomic_DNA"/>
</dbReference>
<dbReference type="Proteomes" id="UP000245252">
    <property type="component" value="Unassembled WGS sequence"/>
</dbReference>
<dbReference type="OrthoDB" id="9800876at2"/>
<reference evidence="1 2" key="1">
    <citation type="submission" date="2018-05" db="EMBL/GenBank/DDBJ databases">
        <title>The draft genome of strain NS-104.</title>
        <authorList>
            <person name="Hang P."/>
            <person name="Jiang J."/>
        </authorList>
    </citation>
    <scope>NUCLEOTIDE SEQUENCE [LARGE SCALE GENOMIC DNA]</scope>
    <source>
        <strain evidence="1 2">NS-104</strain>
    </source>
</reference>
<dbReference type="SUPFAM" id="SSF46955">
    <property type="entry name" value="Putative DNA-binding domain"/>
    <property type="match status" value="1"/>
</dbReference>
<dbReference type="AlphaFoldDB" id="A0A2U2DL09"/>